<evidence type="ECO:0000313" key="2">
    <source>
        <dbReference type="Proteomes" id="UP000664480"/>
    </source>
</evidence>
<organism evidence="1 2">
    <name type="scientific">Algoriphagus pacificus</name>
    <dbReference type="NCBI Taxonomy" id="2811234"/>
    <lineage>
        <taxon>Bacteria</taxon>
        <taxon>Pseudomonadati</taxon>
        <taxon>Bacteroidota</taxon>
        <taxon>Cytophagia</taxon>
        <taxon>Cytophagales</taxon>
        <taxon>Cyclobacteriaceae</taxon>
        <taxon>Algoriphagus</taxon>
    </lineage>
</organism>
<dbReference type="RefSeq" id="WP_206584992.1">
    <property type="nucleotide sequence ID" value="NZ_JAFKCU010000001.1"/>
</dbReference>
<proteinExistence type="predicted"/>
<reference evidence="1 2" key="1">
    <citation type="submission" date="2021-03" db="EMBL/GenBank/DDBJ databases">
        <title>novel species isolated from a fishpond in China.</title>
        <authorList>
            <person name="Lu H."/>
            <person name="Cai Z."/>
        </authorList>
    </citation>
    <scope>NUCLEOTIDE SEQUENCE [LARGE SCALE GENOMIC DNA]</scope>
    <source>
        <strain evidence="1 2">YJ13C</strain>
    </source>
</reference>
<sequence>MKHLFLILALCSFLISCSEKDKTNNSSSTKASISYELDTVMVDAGDEFIHVTWQMMTSDLSKDEKYLYNFKTGADKPGLEIIDLENLKLERVIPMSLDGPNSIRHPYISDVYSLSDGTFYLSDSYDVYRFDMEGNKLSTLTFRNHDFKGDKLPEGTRIDLNQTLSEDQKSILTLYSVERLVDPPLGFAVFDLENESFYYKPLAIFKELEKYRINLYFNDNPAGAMFSSFHLLAKNDSLIFSNGGVNQLYFYDLETDSLSFKSYNSEYTTYEITTSYPKRVDSEEEYRDLIKETDKEVRYGPLFYDSQNEVYWRFTSEFDRMNGETAIFDNVLTAFNPQFEQLGEILLQDDFVLPYKIFIKDGLIYTFLNIDDEVAFVRLKPTLTYE</sequence>
<dbReference type="InterPro" id="IPR025316">
    <property type="entry name" value="DUF4221"/>
</dbReference>
<dbReference type="EMBL" id="JAFKCU010000001">
    <property type="protein sequence ID" value="MBN7814340.1"/>
    <property type="molecule type" value="Genomic_DNA"/>
</dbReference>
<dbReference type="SUPFAM" id="SSF63825">
    <property type="entry name" value="YWTD domain"/>
    <property type="match status" value="1"/>
</dbReference>
<gene>
    <name evidence="1" type="ORF">J0A69_02815</name>
</gene>
<protein>
    <submittedName>
        <fullName evidence="1">DUF4221 family protein</fullName>
    </submittedName>
</protein>
<evidence type="ECO:0000313" key="1">
    <source>
        <dbReference type="EMBL" id="MBN7814340.1"/>
    </source>
</evidence>
<comment type="caution">
    <text evidence="1">The sequence shown here is derived from an EMBL/GenBank/DDBJ whole genome shotgun (WGS) entry which is preliminary data.</text>
</comment>
<dbReference type="Proteomes" id="UP000664480">
    <property type="component" value="Unassembled WGS sequence"/>
</dbReference>
<dbReference type="PROSITE" id="PS51257">
    <property type="entry name" value="PROKAR_LIPOPROTEIN"/>
    <property type="match status" value="1"/>
</dbReference>
<name>A0ABS3CB65_9BACT</name>
<dbReference type="Pfam" id="PF13970">
    <property type="entry name" value="DUF4221"/>
    <property type="match status" value="1"/>
</dbReference>
<accession>A0ABS3CB65</accession>
<keyword evidence="2" id="KW-1185">Reference proteome</keyword>